<dbReference type="PATRIC" id="fig|1280514.3.peg.3487"/>
<organism evidence="2 3">
    <name type="scientific">Acidithrix ferrooxidans</name>
    <dbReference type="NCBI Taxonomy" id="1280514"/>
    <lineage>
        <taxon>Bacteria</taxon>
        <taxon>Bacillati</taxon>
        <taxon>Actinomycetota</taxon>
        <taxon>Acidimicrobiia</taxon>
        <taxon>Acidimicrobiales</taxon>
        <taxon>Acidimicrobiaceae</taxon>
        <taxon>Acidithrix</taxon>
    </lineage>
</organism>
<dbReference type="RefSeq" id="WP_052606362.1">
    <property type="nucleotide sequence ID" value="NZ_JXYS01000081.1"/>
</dbReference>
<keyword evidence="2" id="KW-0378">Hydrolase</keyword>
<gene>
    <name evidence="2" type="primary">pksB</name>
    <name evidence="2" type="ORF">AXFE_26630</name>
</gene>
<dbReference type="InterPro" id="IPR001279">
    <property type="entry name" value="Metallo-B-lactamas"/>
</dbReference>
<dbReference type="Gene3D" id="1.10.10.10">
    <property type="entry name" value="Winged helix-like DNA-binding domain superfamily/Winged helix DNA-binding domain"/>
    <property type="match status" value="1"/>
</dbReference>
<dbReference type="EC" id="3.-.-.-" evidence="2"/>
<dbReference type="GO" id="GO:0016787">
    <property type="term" value="F:hydrolase activity"/>
    <property type="evidence" value="ECO:0007669"/>
    <property type="project" value="UniProtKB-KW"/>
</dbReference>
<dbReference type="Pfam" id="PF00753">
    <property type="entry name" value="Lactamase_B"/>
    <property type="match status" value="1"/>
</dbReference>
<sequence>MNFEDLPVVDPRVAQVPFGSMETVTEIGPNAIRIVAPNASPMTLDGTNTYLLVGDKLSTFIVDPGPSTLEHLLEVKGVIEKKGLDPRGILLTHGHFDHSEATKAFGLEFEVPVYGNGHLDDLEMIHLSDNDSIELDSSKVIALGTPGHTGDHLCFLLPDGELLTGDHILGRGTSVVAAPDGDLESYIGSLIKVYDLDRRHLLPGHGPDLTSEISKEVVGYYLSHRMLRLKQVLFSFDENPKDVKDVVRGIYGDSVPESLFFAAELSTRASVVALLEGGHLRAVGSGGYIRNEASDFDMTLFLKG</sequence>
<dbReference type="InterPro" id="IPR036388">
    <property type="entry name" value="WH-like_DNA-bd_sf"/>
</dbReference>
<name>A0A0D8HEZ8_9ACTN</name>
<proteinExistence type="predicted"/>
<dbReference type="SMART" id="SM00849">
    <property type="entry name" value="Lactamase_B"/>
    <property type="match status" value="1"/>
</dbReference>
<dbReference type="InterPro" id="IPR036866">
    <property type="entry name" value="RibonucZ/Hydroxyglut_hydro"/>
</dbReference>
<dbReference type="OrthoDB" id="9788263at2"/>
<evidence type="ECO:0000313" key="2">
    <source>
        <dbReference type="EMBL" id="KJF16498.1"/>
    </source>
</evidence>
<evidence type="ECO:0000259" key="1">
    <source>
        <dbReference type="SMART" id="SM00849"/>
    </source>
</evidence>
<evidence type="ECO:0000313" key="3">
    <source>
        <dbReference type="Proteomes" id="UP000032360"/>
    </source>
</evidence>
<comment type="caution">
    <text evidence="2">The sequence shown here is derived from an EMBL/GenBank/DDBJ whole genome shotgun (WGS) entry which is preliminary data.</text>
</comment>
<dbReference type="SUPFAM" id="SSF56281">
    <property type="entry name" value="Metallo-hydrolase/oxidoreductase"/>
    <property type="match status" value="1"/>
</dbReference>
<dbReference type="EMBL" id="JXYS01000081">
    <property type="protein sequence ID" value="KJF16498.1"/>
    <property type="molecule type" value="Genomic_DNA"/>
</dbReference>
<dbReference type="STRING" id="1280514.AXFE_26630"/>
<keyword evidence="3" id="KW-1185">Reference proteome</keyword>
<dbReference type="Proteomes" id="UP000032360">
    <property type="component" value="Unassembled WGS sequence"/>
</dbReference>
<dbReference type="PANTHER" id="PTHR23131">
    <property type="entry name" value="ENDORIBONUCLEASE LACTB2"/>
    <property type="match status" value="1"/>
</dbReference>
<dbReference type="InterPro" id="IPR050662">
    <property type="entry name" value="Sec-metab_biosynth-thioest"/>
</dbReference>
<accession>A0A0D8HEZ8</accession>
<reference evidence="2 3" key="1">
    <citation type="submission" date="2015-01" db="EMBL/GenBank/DDBJ databases">
        <title>Draft genome of the acidophilic iron oxidizer Acidithrix ferrooxidans strain Py-F3.</title>
        <authorList>
            <person name="Poehlein A."/>
            <person name="Eisen S."/>
            <person name="Schloemann M."/>
            <person name="Johnson B.D."/>
            <person name="Daniel R."/>
            <person name="Muehling M."/>
        </authorList>
    </citation>
    <scope>NUCLEOTIDE SEQUENCE [LARGE SCALE GENOMIC DNA]</scope>
    <source>
        <strain evidence="2 3">Py-F3</strain>
    </source>
</reference>
<dbReference type="CDD" id="cd16278">
    <property type="entry name" value="metallo-hydrolase-like_MBL-fold"/>
    <property type="match status" value="1"/>
</dbReference>
<protein>
    <submittedName>
        <fullName evidence="2">Putative polyketide biosynthesis zinc-dependent hydrolase PksB</fullName>
        <ecNumber evidence="2">3.-.-.-</ecNumber>
    </submittedName>
</protein>
<dbReference type="Gene3D" id="3.60.15.10">
    <property type="entry name" value="Ribonuclease Z/Hydroxyacylglutathione hydrolase-like"/>
    <property type="match status" value="1"/>
</dbReference>
<feature type="domain" description="Metallo-beta-lactamase" evidence="1">
    <location>
        <begin position="46"/>
        <end position="205"/>
    </location>
</feature>
<dbReference type="PANTHER" id="PTHR23131:SF0">
    <property type="entry name" value="ENDORIBONUCLEASE LACTB2"/>
    <property type="match status" value="1"/>
</dbReference>
<dbReference type="AlphaFoldDB" id="A0A0D8HEZ8"/>